<evidence type="ECO:0000256" key="1">
    <source>
        <dbReference type="ARBA" id="ARBA00001917"/>
    </source>
</evidence>
<dbReference type="InterPro" id="IPR010087">
    <property type="entry name" value="Flav_short"/>
</dbReference>
<comment type="function">
    <text evidence="8">Low-potential electron donor to a number of redox enzymes.</text>
</comment>
<dbReference type="Proteomes" id="UP000264002">
    <property type="component" value="Unassembled WGS sequence"/>
</dbReference>
<dbReference type="Gene3D" id="3.40.50.360">
    <property type="match status" value="1"/>
</dbReference>
<dbReference type="PROSITE" id="PS00201">
    <property type="entry name" value="FLAVODOXIN"/>
    <property type="match status" value="1"/>
</dbReference>
<dbReference type="InterPro" id="IPR029039">
    <property type="entry name" value="Flavoprotein-like_sf"/>
</dbReference>
<evidence type="ECO:0000313" key="10">
    <source>
        <dbReference type="EMBL" id="RFU94359.1"/>
    </source>
</evidence>
<dbReference type="PROSITE" id="PS50902">
    <property type="entry name" value="FLAVODOXIN_LIKE"/>
    <property type="match status" value="1"/>
</dbReference>
<gene>
    <name evidence="10" type="ORF">DYP60_10335</name>
</gene>
<evidence type="ECO:0000256" key="4">
    <source>
        <dbReference type="ARBA" id="ARBA00022448"/>
    </source>
</evidence>
<sequence length="141" mass="14792">MKRIAIVYYSGTGNTEALAQAVAKGAKEAGAEIRIIKAGLFSADMLGNYDAVAFGCPAMGSENLEDEVFEPMFDAILPHLSGKPVGLFGSYGWGNGEWMDEWAEVTRESGAVLVADPVIALDTPEEDSLEAAFSLGTALAG</sequence>
<reference evidence="10 11" key="2">
    <citation type="submission" date="2018-09" db="EMBL/GenBank/DDBJ databases">
        <title>Genome of Sphaerochaeta halotolerans strain 4-11.</title>
        <authorList>
            <person name="Nazina T.N."/>
            <person name="Sokolova D.S."/>
        </authorList>
    </citation>
    <scope>NUCLEOTIDE SEQUENCE [LARGE SCALE GENOMIC DNA]</scope>
    <source>
        <strain evidence="10 11">4-11</strain>
    </source>
</reference>
<dbReference type="InterPro" id="IPR001226">
    <property type="entry name" value="Flavodoxin_CS"/>
</dbReference>
<evidence type="ECO:0000313" key="11">
    <source>
        <dbReference type="Proteomes" id="UP000264002"/>
    </source>
</evidence>
<evidence type="ECO:0000256" key="8">
    <source>
        <dbReference type="RuleBase" id="RU367037"/>
    </source>
</evidence>
<dbReference type="InterPro" id="IPR008254">
    <property type="entry name" value="Flavodoxin/NO_synth"/>
</dbReference>
<keyword evidence="6 8" id="KW-0288">FMN</keyword>
<keyword evidence="7 8" id="KW-0249">Electron transport</keyword>
<dbReference type="AlphaFoldDB" id="A0A372MF15"/>
<evidence type="ECO:0000256" key="5">
    <source>
        <dbReference type="ARBA" id="ARBA00022630"/>
    </source>
</evidence>
<comment type="cofactor">
    <cofactor evidence="1 8">
        <name>FMN</name>
        <dbReference type="ChEBI" id="CHEBI:58210"/>
    </cofactor>
</comment>
<evidence type="ECO:0000256" key="2">
    <source>
        <dbReference type="ARBA" id="ARBA00005267"/>
    </source>
</evidence>
<dbReference type="RefSeq" id="WP_117330928.1">
    <property type="nucleotide sequence ID" value="NZ_QUWK01000010.1"/>
</dbReference>
<protein>
    <recommendedName>
        <fullName evidence="3 8">Flavodoxin</fullName>
    </recommendedName>
</protein>
<organism evidence="10 11">
    <name type="scientific">Sphaerochaeta halotolerans</name>
    <dbReference type="NCBI Taxonomy" id="2293840"/>
    <lineage>
        <taxon>Bacteria</taxon>
        <taxon>Pseudomonadati</taxon>
        <taxon>Spirochaetota</taxon>
        <taxon>Spirochaetia</taxon>
        <taxon>Spirochaetales</taxon>
        <taxon>Sphaerochaetaceae</taxon>
        <taxon>Sphaerochaeta</taxon>
    </lineage>
</organism>
<proteinExistence type="inferred from homology"/>
<name>A0A372MF15_9SPIR</name>
<accession>A0A372MF15</accession>
<keyword evidence="5 8" id="KW-0285">Flavoprotein</keyword>
<reference evidence="11" key="1">
    <citation type="submission" date="2018-08" db="EMBL/GenBank/DDBJ databases">
        <authorList>
            <person name="Grouzdev D.S."/>
            <person name="Krutkina M.S."/>
        </authorList>
    </citation>
    <scope>NUCLEOTIDE SEQUENCE [LARGE SCALE GENOMIC DNA]</scope>
    <source>
        <strain evidence="11">4-11</strain>
    </source>
</reference>
<feature type="domain" description="Flavodoxin-like" evidence="9">
    <location>
        <begin position="4"/>
        <end position="140"/>
    </location>
</feature>
<dbReference type="NCBIfam" id="TIGR01753">
    <property type="entry name" value="flav_short"/>
    <property type="match status" value="1"/>
</dbReference>
<comment type="caution">
    <text evidence="10">The sequence shown here is derived from an EMBL/GenBank/DDBJ whole genome shotgun (WGS) entry which is preliminary data.</text>
</comment>
<evidence type="ECO:0000256" key="7">
    <source>
        <dbReference type="ARBA" id="ARBA00022982"/>
    </source>
</evidence>
<dbReference type="Pfam" id="PF00258">
    <property type="entry name" value="Flavodoxin_1"/>
    <property type="match status" value="1"/>
</dbReference>
<comment type="similarity">
    <text evidence="2 8">Belongs to the flavodoxin family.</text>
</comment>
<dbReference type="OrthoDB" id="9790745at2"/>
<evidence type="ECO:0000256" key="3">
    <source>
        <dbReference type="ARBA" id="ARBA00017869"/>
    </source>
</evidence>
<dbReference type="GO" id="GO:0010181">
    <property type="term" value="F:FMN binding"/>
    <property type="evidence" value="ECO:0007669"/>
    <property type="project" value="UniProtKB-UniRule"/>
</dbReference>
<evidence type="ECO:0000259" key="9">
    <source>
        <dbReference type="PROSITE" id="PS50902"/>
    </source>
</evidence>
<dbReference type="EMBL" id="QUWK01000010">
    <property type="protein sequence ID" value="RFU94359.1"/>
    <property type="molecule type" value="Genomic_DNA"/>
</dbReference>
<evidence type="ECO:0000256" key="6">
    <source>
        <dbReference type="ARBA" id="ARBA00022643"/>
    </source>
</evidence>
<dbReference type="GO" id="GO:0009055">
    <property type="term" value="F:electron transfer activity"/>
    <property type="evidence" value="ECO:0007669"/>
    <property type="project" value="UniProtKB-UniRule"/>
</dbReference>
<dbReference type="SUPFAM" id="SSF52218">
    <property type="entry name" value="Flavoproteins"/>
    <property type="match status" value="1"/>
</dbReference>
<keyword evidence="4 8" id="KW-0813">Transport</keyword>
<keyword evidence="11" id="KW-1185">Reference proteome</keyword>